<keyword evidence="2" id="KW-1185">Reference proteome</keyword>
<dbReference type="Proteomes" id="UP001190926">
    <property type="component" value="Unassembled WGS sequence"/>
</dbReference>
<accession>A0AAD4J052</accession>
<sequence length="126" mass="13922">MAVVHSPNLCSWFSCNPTIRQTAVISQTCDAPKKSKKIVQDSPENGGGSRKYCLCCGRRHFLGAALGTGLLPTLPSFASDKDSQDSVTMLNRIHPPRPDWYEEFYASAMDKTMRSYEAEVSDFIVG</sequence>
<organism evidence="1 2">
    <name type="scientific">Perilla frutescens var. hirtella</name>
    <name type="common">Perilla citriodora</name>
    <name type="synonym">Perilla setoyensis</name>
    <dbReference type="NCBI Taxonomy" id="608512"/>
    <lineage>
        <taxon>Eukaryota</taxon>
        <taxon>Viridiplantae</taxon>
        <taxon>Streptophyta</taxon>
        <taxon>Embryophyta</taxon>
        <taxon>Tracheophyta</taxon>
        <taxon>Spermatophyta</taxon>
        <taxon>Magnoliopsida</taxon>
        <taxon>eudicotyledons</taxon>
        <taxon>Gunneridae</taxon>
        <taxon>Pentapetalae</taxon>
        <taxon>asterids</taxon>
        <taxon>lamiids</taxon>
        <taxon>Lamiales</taxon>
        <taxon>Lamiaceae</taxon>
        <taxon>Nepetoideae</taxon>
        <taxon>Elsholtzieae</taxon>
        <taxon>Perilla</taxon>
    </lineage>
</organism>
<name>A0AAD4J052_PERFH</name>
<dbReference type="AlphaFoldDB" id="A0AAD4J052"/>
<proteinExistence type="predicted"/>
<reference evidence="1 2" key="1">
    <citation type="journal article" date="2021" name="Nat. Commun.">
        <title>Incipient diploidization of the medicinal plant Perilla within 10,000 years.</title>
        <authorList>
            <person name="Zhang Y."/>
            <person name="Shen Q."/>
            <person name="Leng L."/>
            <person name="Zhang D."/>
            <person name="Chen S."/>
            <person name="Shi Y."/>
            <person name="Ning Z."/>
            <person name="Chen S."/>
        </authorList>
    </citation>
    <scope>NUCLEOTIDE SEQUENCE [LARGE SCALE GENOMIC DNA]</scope>
    <source>
        <strain evidence="2">cv. PC099</strain>
    </source>
</reference>
<evidence type="ECO:0000313" key="2">
    <source>
        <dbReference type="Proteomes" id="UP001190926"/>
    </source>
</evidence>
<protein>
    <submittedName>
        <fullName evidence="1">Uncharacterized protein</fullName>
    </submittedName>
</protein>
<dbReference type="EMBL" id="SDAM02000322">
    <property type="protein sequence ID" value="KAH6824699.1"/>
    <property type="molecule type" value="Genomic_DNA"/>
</dbReference>
<gene>
    <name evidence="1" type="ORF">C2S53_001928</name>
</gene>
<evidence type="ECO:0000313" key="1">
    <source>
        <dbReference type="EMBL" id="KAH6824699.1"/>
    </source>
</evidence>
<comment type="caution">
    <text evidence="1">The sequence shown here is derived from an EMBL/GenBank/DDBJ whole genome shotgun (WGS) entry which is preliminary data.</text>
</comment>